<evidence type="ECO:0000313" key="1">
    <source>
        <dbReference type="Ensembl" id="ENSCAFP00845024012.1"/>
    </source>
</evidence>
<evidence type="ECO:0000313" key="2">
    <source>
        <dbReference type="Proteomes" id="UP000805418"/>
    </source>
</evidence>
<reference evidence="1" key="2">
    <citation type="submission" date="2025-08" db="UniProtKB">
        <authorList>
            <consortium name="Ensembl"/>
        </authorList>
    </citation>
    <scope>IDENTIFICATION</scope>
    <source>
        <strain evidence="1">Boxer</strain>
    </source>
</reference>
<dbReference type="AlphaFoldDB" id="A0A8I3P480"/>
<proteinExistence type="predicted"/>
<keyword evidence="2" id="KW-1185">Reference proteome</keyword>
<protein>
    <submittedName>
        <fullName evidence="1">Uncharacterized protein</fullName>
    </submittedName>
</protein>
<reference evidence="1" key="1">
    <citation type="submission" date="2020-03" db="EMBL/GenBank/DDBJ databases">
        <title>Long-read based genome assembly of a Labrador retriever dog.</title>
        <authorList>
            <person name="Eory L."/>
            <person name="Zhang W."/>
            <person name="Schoenebeck J."/>
        </authorList>
    </citation>
    <scope>NUCLEOTIDE SEQUENCE [LARGE SCALE GENOMIC DNA]</scope>
    <source>
        <strain evidence="1">Labrador retriever</strain>
    </source>
</reference>
<dbReference type="GeneTree" id="ENSGT00980000202730"/>
<sequence length="54" mass="6502">MRRPCIADGNLDFRIRETEDMARVFDIDLDQPKMQALRMSWDYLQRPEAGEYHT</sequence>
<reference evidence="1" key="3">
    <citation type="submission" date="2025-09" db="UniProtKB">
        <authorList>
            <consortium name="Ensembl"/>
        </authorList>
    </citation>
    <scope>IDENTIFICATION</scope>
    <source>
        <strain evidence="1">Boxer</strain>
    </source>
</reference>
<dbReference type="Proteomes" id="UP000805418">
    <property type="component" value="Chromosome 17"/>
</dbReference>
<organism evidence="1 2">
    <name type="scientific">Canis lupus familiaris</name>
    <name type="common">Dog</name>
    <name type="synonym">Canis familiaris</name>
    <dbReference type="NCBI Taxonomy" id="9615"/>
    <lineage>
        <taxon>Eukaryota</taxon>
        <taxon>Metazoa</taxon>
        <taxon>Chordata</taxon>
        <taxon>Craniata</taxon>
        <taxon>Vertebrata</taxon>
        <taxon>Euteleostomi</taxon>
        <taxon>Mammalia</taxon>
        <taxon>Eutheria</taxon>
        <taxon>Laurasiatheria</taxon>
        <taxon>Carnivora</taxon>
        <taxon>Caniformia</taxon>
        <taxon>Canidae</taxon>
        <taxon>Canis</taxon>
    </lineage>
</organism>
<dbReference type="Ensembl" id="ENSCAFT00845030607.1">
    <property type="protein sequence ID" value="ENSCAFP00845024012.1"/>
    <property type="gene ID" value="ENSCAFG00845017291.1"/>
</dbReference>
<name>A0A8I3P480_CANLF</name>
<accession>A0A8I3P480</accession>